<protein>
    <submittedName>
        <fullName evidence="1">4248_t:CDS:1</fullName>
    </submittedName>
</protein>
<dbReference type="OrthoDB" id="550575at2759"/>
<dbReference type="EMBL" id="CAMKVN010003205">
    <property type="protein sequence ID" value="CAI2184043.1"/>
    <property type="molecule type" value="Genomic_DNA"/>
</dbReference>
<accession>A0A9W4SYS8</accession>
<sequence>REDIKDASTLIRKCFNIDYYQTISEFETYKTSGNDIDDEITEALAHTCHKLEHFKLDVDYIDIEKESANLYSIDLTQEKEKFDFSKEELEKVTKISNKKKVAIKRKLDFLDKSNCTWKDHEIDLLIQHITDNLINIKEEIK</sequence>
<keyword evidence="2" id="KW-1185">Reference proteome</keyword>
<feature type="non-terminal residue" evidence="1">
    <location>
        <position position="1"/>
    </location>
</feature>
<evidence type="ECO:0000313" key="2">
    <source>
        <dbReference type="Proteomes" id="UP001153678"/>
    </source>
</evidence>
<name>A0A9W4SYS8_9GLOM</name>
<gene>
    <name evidence="1" type="ORF">FWILDA_LOCUS11383</name>
</gene>
<dbReference type="AlphaFoldDB" id="A0A9W4SYS8"/>
<organism evidence="1 2">
    <name type="scientific">Funneliformis geosporum</name>
    <dbReference type="NCBI Taxonomy" id="1117311"/>
    <lineage>
        <taxon>Eukaryota</taxon>
        <taxon>Fungi</taxon>
        <taxon>Fungi incertae sedis</taxon>
        <taxon>Mucoromycota</taxon>
        <taxon>Glomeromycotina</taxon>
        <taxon>Glomeromycetes</taxon>
        <taxon>Glomerales</taxon>
        <taxon>Glomeraceae</taxon>
        <taxon>Funneliformis</taxon>
    </lineage>
</organism>
<dbReference type="Proteomes" id="UP001153678">
    <property type="component" value="Unassembled WGS sequence"/>
</dbReference>
<comment type="caution">
    <text evidence="1">The sequence shown here is derived from an EMBL/GenBank/DDBJ whole genome shotgun (WGS) entry which is preliminary data.</text>
</comment>
<evidence type="ECO:0000313" key="1">
    <source>
        <dbReference type="EMBL" id="CAI2184043.1"/>
    </source>
</evidence>
<reference evidence="1" key="1">
    <citation type="submission" date="2022-08" db="EMBL/GenBank/DDBJ databases">
        <authorList>
            <person name="Kallberg Y."/>
            <person name="Tangrot J."/>
            <person name="Rosling A."/>
        </authorList>
    </citation>
    <scope>NUCLEOTIDE SEQUENCE</scope>
    <source>
        <strain evidence="1">Wild A</strain>
    </source>
</reference>
<proteinExistence type="predicted"/>